<keyword evidence="3" id="KW-1185">Reference proteome</keyword>
<feature type="compositionally biased region" description="Acidic residues" evidence="1">
    <location>
        <begin position="213"/>
        <end position="222"/>
    </location>
</feature>
<gene>
    <name evidence="2" type="ORF">HGRIS_005727</name>
</gene>
<sequence length="399" mass="44001">MLPTLGRAARQCQSSVSLGSPSVAKCPRVLPISRVSRPRAQSRTPGFLRPIHDWLHAGRYQPTSRAILVSTFHGRRFSAQAKASKDEEYDSLSTEVYDLVENAISAIPSDKTLTSAPPGWSIDWDAYPHLMTLFAPGPYYLELPQLDTVLFVEHHVPPGDIVPHAFLTADAATEDFPENTVLVEVGEGVFYLVGFSALGGPATKAQENREEGPEAEDEEDAGGDPRIVYHLSNVSNLDDAIRAITDVKAEINTIPGTRIKPSPEGADMLRRILAEDPTVARDLFEQGFLDYLPGDLEEDSDSMSEGDLGYSSQNLDPDELEDFQVDSDEDLDSDEHFPGLPDAALEYKLNSMRELAASVEEMGYSLKEIDDHPELRQIVDARLELINKHTKTIADSEQL</sequence>
<reference evidence="3" key="1">
    <citation type="submission" date="2024-06" db="EMBL/GenBank/DDBJ databases">
        <title>Multi-omics analyses provide insights into the biosynthesis of the anticancer antibiotic pleurotin in Hohenbuehelia grisea.</title>
        <authorList>
            <person name="Weaver J.A."/>
            <person name="Alberti F."/>
        </authorList>
    </citation>
    <scope>NUCLEOTIDE SEQUENCE [LARGE SCALE GENOMIC DNA]</scope>
    <source>
        <strain evidence="3">T-177</strain>
    </source>
</reference>
<organism evidence="2 3">
    <name type="scientific">Hohenbuehelia grisea</name>
    <dbReference type="NCBI Taxonomy" id="104357"/>
    <lineage>
        <taxon>Eukaryota</taxon>
        <taxon>Fungi</taxon>
        <taxon>Dikarya</taxon>
        <taxon>Basidiomycota</taxon>
        <taxon>Agaricomycotina</taxon>
        <taxon>Agaricomycetes</taxon>
        <taxon>Agaricomycetidae</taxon>
        <taxon>Agaricales</taxon>
        <taxon>Pleurotineae</taxon>
        <taxon>Pleurotaceae</taxon>
        <taxon>Hohenbuehelia</taxon>
    </lineage>
</organism>
<name>A0ABR3JXZ7_9AGAR</name>
<feature type="compositionally biased region" description="Acidic residues" evidence="1">
    <location>
        <begin position="295"/>
        <end position="304"/>
    </location>
</feature>
<proteinExistence type="predicted"/>
<dbReference type="Proteomes" id="UP001556367">
    <property type="component" value="Unassembled WGS sequence"/>
</dbReference>
<feature type="region of interest" description="Disordered" evidence="1">
    <location>
        <begin position="294"/>
        <end position="318"/>
    </location>
</feature>
<evidence type="ECO:0000313" key="2">
    <source>
        <dbReference type="EMBL" id="KAL0960702.1"/>
    </source>
</evidence>
<evidence type="ECO:0000256" key="1">
    <source>
        <dbReference type="SAM" id="MobiDB-lite"/>
    </source>
</evidence>
<accession>A0ABR3JXZ7</accession>
<comment type="caution">
    <text evidence="2">The sequence shown here is derived from an EMBL/GenBank/DDBJ whole genome shotgun (WGS) entry which is preliminary data.</text>
</comment>
<evidence type="ECO:0000313" key="3">
    <source>
        <dbReference type="Proteomes" id="UP001556367"/>
    </source>
</evidence>
<dbReference type="EMBL" id="JASNQZ010000001">
    <property type="protein sequence ID" value="KAL0960702.1"/>
    <property type="molecule type" value="Genomic_DNA"/>
</dbReference>
<protein>
    <submittedName>
        <fullName evidence="2">Uncharacterized protein</fullName>
    </submittedName>
</protein>
<feature type="region of interest" description="Disordered" evidence="1">
    <location>
        <begin position="202"/>
        <end position="225"/>
    </location>
</feature>